<reference evidence="1" key="1">
    <citation type="submission" date="2021-06" db="EMBL/GenBank/DDBJ databases">
        <authorList>
            <person name="Kallberg Y."/>
            <person name="Tangrot J."/>
            <person name="Rosling A."/>
        </authorList>
    </citation>
    <scope>NUCLEOTIDE SEQUENCE</scope>
    <source>
        <strain evidence="1">MA453B</strain>
    </source>
</reference>
<protein>
    <submittedName>
        <fullName evidence="1">4527_t:CDS:1</fullName>
    </submittedName>
</protein>
<dbReference type="AlphaFoldDB" id="A0A9N9PDE9"/>
<evidence type="ECO:0000313" key="2">
    <source>
        <dbReference type="Proteomes" id="UP000789405"/>
    </source>
</evidence>
<organism evidence="1 2">
    <name type="scientific">Dentiscutata erythropus</name>
    <dbReference type="NCBI Taxonomy" id="1348616"/>
    <lineage>
        <taxon>Eukaryota</taxon>
        <taxon>Fungi</taxon>
        <taxon>Fungi incertae sedis</taxon>
        <taxon>Mucoromycota</taxon>
        <taxon>Glomeromycotina</taxon>
        <taxon>Glomeromycetes</taxon>
        <taxon>Diversisporales</taxon>
        <taxon>Gigasporaceae</taxon>
        <taxon>Dentiscutata</taxon>
    </lineage>
</organism>
<accession>A0A9N9PDE9</accession>
<evidence type="ECO:0000313" key="1">
    <source>
        <dbReference type="EMBL" id="CAG8811028.1"/>
    </source>
</evidence>
<comment type="caution">
    <text evidence="1">The sequence shown here is derived from an EMBL/GenBank/DDBJ whole genome shotgun (WGS) entry which is preliminary data.</text>
</comment>
<name>A0A9N9PDE9_9GLOM</name>
<sequence>KQLMGPLTAEQSGQKKIRDVLTSEDDDSDYILNGAEDKSPSSLLLLSQLMEFQEFYQLPVENYLHSWIIDLDDQEAEILFSVEEWNEIRYTVRKLLEVDRTFAESIIRFAN</sequence>
<dbReference type="Proteomes" id="UP000789405">
    <property type="component" value="Unassembled WGS sequence"/>
</dbReference>
<feature type="non-terminal residue" evidence="1">
    <location>
        <position position="1"/>
    </location>
</feature>
<proteinExistence type="predicted"/>
<dbReference type="OrthoDB" id="2440578at2759"/>
<gene>
    <name evidence="1" type="ORF">DERYTH_LOCUS25396</name>
</gene>
<feature type="non-terminal residue" evidence="1">
    <location>
        <position position="111"/>
    </location>
</feature>
<dbReference type="EMBL" id="CAJVPY010047081">
    <property type="protein sequence ID" value="CAG8811028.1"/>
    <property type="molecule type" value="Genomic_DNA"/>
</dbReference>
<keyword evidence="2" id="KW-1185">Reference proteome</keyword>